<protein>
    <submittedName>
        <fullName evidence="1">Uncharacterized protein</fullName>
    </submittedName>
</protein>
<evidence type="ECO:0000313" key="2">
    <source>
        <dbReference type="Proteomes" id="UP000726737"/>
    </source>
</evidence>
<sequence length="195" mass="21347">DMGGTPVPPCKYKFPVENVYDFVAIARALENTGVSAYLGASADLNGDLLTTAASIITVEARHSAFLNEVLGQSSAPYPFDTPLSVKQVFTIASNFIEHCPYDLGVASFKQLWATLPPKGEYKVETSFKDEDPHQTTWCQFLYNNKVVVSPRRECALPKTVTGYVYVVITDTATPIAFKDDSNILAGPALLFKGYH</sequence>
<evidence type="ECO:0000313" key="1">
    <source>
        <dbReference type="EMBL" id="KAG0250611.1"/>
    </source>
</evidence>
<dbReference type="EMBL" id="JAAAJA010000666">
    <property type="protein sequence ID" value="KAG0250611.1"/>
    <property type="molecule type" value="Genomic_DNA"/>
</dbReference>
<reference evidence="1" key="1">
    <citation type="journal article" date="2020" name="Fungal Divers.">
        <title>Resolving the Mortierellaceae phylogeny through synthesis of multi-gene phylogenetics and phylogenomics.</title>
        <authorList>
            <person name="Vandepol N."/>
            <person name="Liber J."/>
            <person name="Desiro A."/>
            <person name="Na H."/>
            <person name="Kennedy M."/>
            <person name="Barry K."/>
            <person name="Grigoriev I.V."/>
            <person name="Miller A.N."/>
            <person name="O'Donnell K."/>
            <person name="Stajich J.E."/>
            <person name="Bonito G."/>
        </authorList>
    </citation>
    <scope>NUCLEOTIDE SEQUENCE</scope>
    <source>
        <strain evidence="1">KOD948</strain>
    </source>
</reference>
<dbReference type="SUPFAM" id="SSF47240">
    <property type="entry name" value="Ferritin-like"/>
    <property type="match status" value="1"/>
</dbReference>
<keyword evidence="2" id="KW-1185">Reference proteome</keyword>
<accession>A0A9P6TWT8</accession>
<comment type="caution">
    <text evidence="1">The sequence shown here is derived from an EMBL/GenBank/DDBJ whole genome shotgun (WGS) entry which is preliminary data.</text>
</comment>
<dbReference type="AlphaFoldDB" id="A0A9P6TWT8"/>
<dbReference type="OrthoDB" id="1001765at2759"/>
<organism evidence="1 2">
    <name type="scientific">Mortierella polycephala</name>
    <dbReference type="NCBI Taxonomy" id="41804"/>
    <lineage>
        <taxon>Eukaryota</taxon>
        <taxon>Fungi</taxon>
        <taxon>Fungi incertae sedis</taxon>
        <taxon>Mucoromycota</taxon>
        <taxon>Mortierellomycotina</taxon>
        <taxon>Mortierellomycetes</taxon>
        <taxon>Mortierellales</taxon>
        <taxon>Mortierellaceae</taxon>
        <taxon>Mortierella</taxon>
    </lineage>
</organism>
<proteinExistence type="predicted"/>
<dbReference type="Pfam" id="PF13668">
    <property type="entry name" value="Ferritin_2"/>
    <property type="match status" value="1"/>
</dbReference>
<dbReference type="InterPro" id="IPR009078">
    <property type="entry name" value="Ferritin-like_SF"/>
</dbReference>
<name>A0A9P6TWT8_9FUNG</name>
<dbReference type="Proteomes" id="UP000726737">
    <property type="component" value="Unassembled WGS sequence"/>
</dbReference>
<gene>
    <name evidence="1" type="ORF">BG011_008212</name>
</gene>
<feature type="non-terminal residue" evidence="1">
    <location>
        <position position="1"/>
    </location>
</feature>